<dbReference type="EMBL" id="JBEHCU010008328">
    <property type="protein sequence ID" value="KAL1384661.1"/>
    <property type="molecule type" value="Genomic_DNA"/>
</dbReference>
<dbReference type="AlphaFoldDB" id="A0ABD1D052"/>
<evidence type="ECO:0000313" key="3">
    <source>
        <dbReference type="Proteomes" id="UP001562425"/>
    </source>
</evidence>
<name>A0ABD1D052_CULPP</name>
<comment type="caution">
    <text evidence="2">The sequence shown here is derived from an EMBL/GenBank/DDBJ whole genome shotgun (WGS) entry which is preliminary data.</text>
</comment>
<feature type="region of interest" description="Disordered" evidence="1">
    <location>
        <begin position="65"/>
        <end position="111"/>
    </location>
</feature>
<feature type="compositionally biased region" description="Basic residues" evidence="1">
    <location>
        <begin position="66"/>
        <end position="97"/>
    </location>
</feature>
<proteinExistence type="predicted"/>
<feature type="non-terminal residue" evidence="2">
    <location>
        <position position="111"/>
    </location>
</feature>
<protein>
    <submittedName>
        <fullName evidence="2">Uncharacterized protein</fullName>
    </submittedName>
</protein>
<accession>A0ABD1D052</accession>
<sequence>RSARNHPEAVEPGSARGRRRDVLLRCPRRSGAEHCVEEKWQENYGNAVTLLGDRVKWSFDVANRAGPRRPRRRPVRVHGRERRRRCRLRRGHPHRLRTLPGQTHRSDRKWF</sequence>
<evidence type="ECO:0000313" key="2">
    <source>
        <dbReference type="EMBL" id="KAL1384661.1"/>
    </source>
</evidence>
<evidence type="ECO:0000256" key="1">
    <source>
        <dbReference type="SAM" id="MobiDB-lite"/>
    </source>
</evidence>
<dbReference type="Proteomes" id="UP001562425">
    <property type="component" value="Unassembled WGS sequence"/>
</dbReference>
<gene>
    <name evidence="2" type="ORF">pipiens_000406</name>
</gene>
<feature type="non-terminal residue" evidence="2">
    <location>
        <position position="1"/>
    </location>
</feature>
<keyword evidence="3" id="KW-1185">Reference proteome</keyword>
<organism evidence="2 3">
    <name type="scientific">Culex pipiens pipiens</name>
    <name type="common">Northern house mosquito</name>
    <dbReference type="NCBI Taxonomy" id="38569"/>
    <lineage>
        <taxon>Eukaryota</taxon>
        <taxon>Metazoa</taxon>
        <taxon>Ecdysozoa</taxon>
        <taxon>Arthropoda</taxon>
        <taxon>Hexapoda</taxon>
        <taxon>Insecta</taxon>
        <taxon>Pterygota</taxon>
        <taxon>Neoptera</taxon>
        <taxon>Endopterygota</taxon>
        <taxon>Diptera</taxon>
        <taxon>Nematocera</taxon>
        <taxon>Culicoidea</taxon>
        <taxon>Culicidae</taxon>
        <taxon>Culicinae</taxon>
        <taxon>Culicini</taxon>
        <taxon>Culex</taxon>
        <taxon>Culex</taxon>
    </lineage>
</organism>
<reference evidence="2 3" key="1">
    <citation type="submission" date="2024-05" db="EMBL/GenBank/DDBJ databases">
        <title>Culex pipiens pipiens assembly and annotation.</title>
        <authorList>
            <person name="Alout H."/>
            <person name="Durand T."/>
        </authorList>
    </citation>
    <scope>NUCLEOTIDE SEQUENCE [LARGE SCALE GENOMIC DNA]</scope>
    <source>
        <strain evidence="2">HA-2024</strain>
        <tissue evidence="2">Whole body</tissue>
    </source>
</reference>